<gene>
    <name evidence="1" type="ORF">NDU88_010204</name>
</gene>
<dbReference type="EMBL" id="JANPWB010000010">
    <property type="protein sequence ID" value="KAJ1143902.1"/>
    <property type="molecule type" value="Genomic_DNA"/>
</dbReference>
<dbReference type="Proteomes" id="UP001066276">
    <property type="component" value="Chromosome 6"/>
</dbReference>
<dbReference type="AlphaFoldDB" id="A0AAV7QWP7"/>
<evidence type="ECO:0000313" key="1">
    <source>
        <dbReference type="EMBL" id="KAJ1143902.1"/>
    </source>
</evidence>
<evidence type="ECO:0000313" key="2">
    <source>
        <dbReference type="Proteomes" id="UP001066276"/>
    </source>
</evidence>
<organism evidence="1 2">
    <name type="scientific">Pleurodeles waltl</name>
    <name type="common">Iberian ribbed newt</name>
    <dbReference type="NCBI Taxonomy" id="8319"/>
    <lineage>
        <taxon>Eukaryota</taxon>
        <taxon>Metazoa</taxon>
        <taxon>Chordata</taxon>
        <taxon>Craniata</taxon>
        <taxon>Vertebrata</taxon>
        <taxon>Euteleostomi</taxon>
        <taxon>Amphibia</taxon>
        <taxon>Batrachia</taxon>
        <taxon>Caudata</taxon>
        <taxon>Salamandroidea</taxon>
        <taxon>Salamandridae</taxon>
        <taxon>Pleurodelinae</taxon>
        <taxon>Pleurodeles</taxon>
    </lineage>
</organism>
<name>A0AAV7QWP7_PLEWA</name>
<comment type="caution">
    <text evidence="1">The sequence shown here is derived from an EMBL/GenBank/DDBJ whole genome shotgun (WGS) entry which is preliminary data.</text>
</comment>
<reference evidence="1" key="1">
    <citation type="journal article" date="2022" name="bioRxiv">
        <title>Sequencing and chromosome-scale assembly of the giantPleurodeles waltlgenome.</title>
        <authorList>
            <person name="Brown T."/>
            <person name="Elewa A."/>
            <person name="Iarovenko S."/>
            <person name="Subramanian E."/>
            <person name="Araus A.J."/>
            <person name="Petzold A."/>
            <person name="Susuki M."/>
            <person name="Suzuki K.-i.T."/>
            <person name="Hayashi T."/>
            <person name="Toyoda A."/>
            <person name="Oliveira C."/>
            <person name="Osipova E."/>
            <person name="Leigh N.D."/>
            <person name="Simon A."/>
            <person name="Yun M.H."/>
        </authorList>
    </citation>
    <scope>NUCLEOTIDE SEQUENCE</scope>
    <source>
        <strain evidence="1">20211129_DDA</strain>
        <tissue evidence="1">Liver</tissue>
    </source>
</reference>
<sequence length="136" mass="15144">MLKSDAASSTAPHRFSPERKSPLSCLPFFLATRPGPCTNTDRKGHKRSRKTTRGLEAPCLPLFSTTRPGPRLGTHAAKKQQKTWLQTHMAGELRRSALLPRSGHQRGVKLRRLASNWPPCSPVPTYHTPCCESIHL</sequence>
<protein>
    <submittedName>
        <fullName evidence="1">Uncharacterized protein</fullName>
    </submittedName>
</protein>
<keyword evidence="2" id="KW-1185">Reference proteome</keyword>
<proteinExistence type="predicted"/>
<accession>A0AAV7QWP7</accession>